<dbReference type="EMBL" id="BQNB010015354">
    <property type="protein sequence ID" value="GJT39045.1"/>
    <property type="molecule type" value="Genomic_DNA"/>
</dbReference>
<dbReference type="PANTHER" id="PTHR33116">
    <property type="entry name" value="REVERSE TRANSCRIPTASE ZINC-BINDING DOMAIN-CONTAINING PROTEIN-RELATED-RELATED"/>
    <property type="match status" value="1"/>
</dbReference>
<protein>
    <submittedName>
        <fullName evidence="1">Uncharacterized protein</fullName>
    </submittedName>
</protein>
<comment type="caution">
    <text evidence="1">The sequence shown here is derived from an EMBL/GenBank/DDBJ whole genome shotgun (WGS) entry which is preliminary data.</text>
</comment>
<dbReference type="PANTHER" id="PTHR33116:SF78">
    <property type="entry name" value="OS12G0587133 PROTEIN"/>
    <property type="match status" value="1"/>
</dbReference>
<reference evidence="1" key="1">
    <citation type="journal article" date="2022" name="Int. J. Mol. Sci.">
        <title>Draft Genome of Tanacetum Coccineum: Genomic Comparison of Closely Related Tanacetum-Family Plants.</title>
        <authorList>
            <person name="Yamashiro T."/>
            <person name="Shiraishi A."/>
            <person name="Nakayama K."/>
            <person name="Satake H."/>
        </authorList>
    </citation>
    <scope>NUCLEOTIDE SEQUENCE</scope>
</reference>
<organism evidence="1 2">
    <name type="scientific">Tanacetum coccineum</name>
    <dbReference type="NCBI Taxonomy" id="301880"/>
    <lineage>
        <taxon>Eukaryota</taxon>
        <taxon>Viridiplantae</taxon>
        <taxon>Streptophyta</taxon>
        <taxon>Embryophyta</taxon>
        <taxon>Tracheophyta</taxon>
        <taxon>Spermatophyta</taxon>
        <taxon>Magnoliopsida</taxon>
        <taxon>eudicotyledons</taxon>
        <taxon>Gunneridae</taxon>
        <taxon>Pentapetalae</taxon>
        <taxon>asterids</taxon>
        <taxon>campanulids</taxon>
        <taxon>Asterales</taxon>
        <taxon>Asteraceae</taxon>
        <taxon>Asteroideae</taxon>
        <taxon>Anthemideae</taxon>
        <taxon>Anthemidinae</taxon>
        <taxon>Tanacetum</taxon>
    </lineage>
</organism>
<sequence length="271" mass="30734">MIDKGSAMLPTYISLLVFIQEIKKIDKFALMDLIQKACVKWDIERDENFKFFHGLINQKRRNQMINGIMVEGNGSRTLVDQGAFQFILQKENTQPQDTQLSSLTYLIHNPLLGMYRETHGKSSFHIIASGLKINIHKSNIYGIGLNKDEVFSMASNAGCIAGDIPFSYLSLPIGSNLKSIASWKTLVDLLGGNKDENKMAWVKWLIILNAFDKRGLNIGSLKAFNLALLQKWRWRLLSSPNALWVKVIKAISQGLRKSSRYKWFVLQGQLG</sequence>
<proteinExistence type="predicted"/>
<name>A0ABQ5DIJ1_9ASTR</name>
<keyword evidence="2" id="KW-1185">Reference proteome</keyword>
<evidence type="ECO:0000313" key="1">
    <source>
        <dbReference type="EMBL" id="GJT39045.1"/>
    </source>
</evidence>
<dbReference type="Proteomes" id="UP001151760">
    <property type="component" value="Unassembled WGS sequence"/>
</dbReference>
<gene>
    <name evidence="1" type="ORF">Tco_0938910</name>
</gene>
<evidence type="ECO:0000313" key="2">
    <source>
        <dbReference type="Proteomes" id="UP001151760"/>
    </source>
</evidence>
<accession>A0ABQ5DIJ1</accession>
<reference evidence="1" key="2">
    <citation type="submission" date="2022-01" db="EMBL/GenBank/DDBJ databases">
        <authorList>
            <person name="Yamashiro T."/>
            <person name="Shiraishi A."/>
            <person name="Satake H."/>
            <person name="Nakayama K."/>
        </authorList>
    </citation>
    <scope>NUCLEOTIDE SEQUENCE</scope>
</reference>